<dbReference type="PANTHER" id="PTHR35807">
    <property type="entry name" value="TRANSCRIPTIONAL REGULATOR REDD-RELATED"/>
    <property type="match status" value="1"/>
</dbReference>
<keyword evidence="2" id="KW-0805">Transcription regulation</keyword>
<dbReference type="InterPro" id="IPR036388">
    <property type="entry name" value="WH-like_DNA-bd_sf"/>
</dbReference>
<gene>
    <name evidence="7" type="ORF">FDA38_19895</name>
</gene>
<evidence type="ECO:0000256" key="2">
    <source>
        <dbReference type="ARBA" id="ARBA00023015"/>
    </source>
</evidence>
<dbReference type="InterPro" id="IPR005158">
    <property type="entry name" value="BTAD"/>
</dbReference>
<evidence type="ECO:0000259" key="6">
    <source>
        <dbReference type="SMART" id="SM01043"/>
    </source>
</evidence>
<organism evidence="7 8">
    <name type="scientific">Kribbella jiaozuonensis</name>
    <dbReference type="NCBI Taxonomy" id="2575441"/>
    <lineage>
        <taxon>Bacteria</taxon>
        <taxon>Bacillati</taxon>
        <taxon>Actinomycetota</taxon>
        <taxon>Actinomycetes</taxon>
        <taxon>Propionibacteriales</taxon>
        <taxon>Kribbellaceae</taxon>
        <taxon>Kribbella</taxon>
    </lineage>
</organism>
<protein>
    <submittedName>
        <fullName evidence="7">AfsR/SARP family transcriptional regulator</fullName>
    </submittedName>
</protein>
<evidence type="ECO:0000256" key="3">
    <source>
        <dbReference type="ARBA" id="ARBA00023125"/>
    </source>
</evidence>
<comment type="similarity">
    <text evidence="1">Belongs to the AfsR/DnrI/RedD regulatory family.</text>
</comment>
<comment type="caution">
    <text evidence="7">The sequence shown here is derived from an EMBL/GenBank/DDBJ whole genome shotgun (WGS) entry which is preliminary data.</text>
</comment>
<feature type="domain" description="Bacterial transcriptional activator" evidence="6">
    <location>
        <begin position="95"/>
        <end position="237"/>
    </location>
</feature>
<dbReference type="SUPFAM" id="SSF46894">
    <property type="entry name" value="C-terminal effector domain of the bipartite response regulators"/>
    <property type="match status" value="1"/>
</dbReference>
<dbReference type="GO" id="GO:0000160">
    <property type="term" value="P:phosphorelay signal transduction system"/>
    <property type="evidence" value="ECO:0007669"/>
    <property type="project" value="InterPro"/>
</dbReference>
<evidence type="ECO:0000256" key="1">
    <source>
        <dbReference type="ARBA" id="ARBA00005820"/>
    </source>
</evidence>
<dbReference type="SUPFAM" id="SSF48452">
    <property type="entry name" value="TPR-like"/>
    <property type="match status" value="1"/>
</dbReference>
<dbReference type="SMART" id="SM00862">
    <property type="entry name" value="Trans_reg_C"/>
    <property type="match status" value="1"/>
</dbReference>
<dbReference type="AlphaFoldDB" id="A0A4U3LQP3"/>
<accession>A0A4U3LQP3</accession>
<keyword evidence="8" id="KW-1185">Reference proteome</keyword>
<reference evidence="7 8" key="1">
    <citation type="submission" date="2019-04" db="EMBL/GenBank/DDBJ databases">
        <title>Kribbella sp. NEAU-THZ 27 nov., a novel actinomycete isolated from soil.</title>
        <authorList>
            <person name="Duan L."/>
        </authorList>
    </citation>
    <scope>NUCLEOTIDE SEQUENCE [LARGE SCALE GENOMIC DNA]</scope>
    <source>
        <strain evidence="8">NEAU-THZ27</strain>
    </source>
</reference>
<dbReference type="InterPro" id="IPR011990">
    <property type="entry name" value="TPR-like_helical_dom_sf"/>
</dbReference>
<dbReference type="EMBL" id="SZPZ01000003">
    <property type="protein sequence ID" value="TKK77434.1"/>
    <property type="molecule type" value="Genomic_DNA"/>
</dbReference>
<keyword evidence="3" id="KW-0238">DNA-binding</keyword>
<dbReference type="PANTHER" id="PTHR35807:SF1">
    <property type="entry name" value="TRANSCRIPTIONAL REGULATOR REDD"/>
    <property type="match status" value="1"/>
</dbReference>
<evidence type="ECO:0000313" key="7">
    <source>
        <dbReference type="EMBL" id="TKK77434.1"/>
    </source>
</evidence>
<dbReference type="GO" id="GO:0006355">
    <property type="term" value="P:regulation of DNA-templated transcription"/>
    <property type="evidence" value="ECO:0007669"/>
    <property type="project" value="InterPro"/>
</dbReference>
<evidence type="ECO:0000256" key="4">
    <source>
        <dbReference type="ARBA" id="ARBA00023163"/>
    </source>
</evidence>
<dbReference type="Gene3D" id="1.25.40.10">
    <property type="entry name" value="Tetratricopeptide repeat domain"/>
    <property type="match status" value="1"/>
</dbReference>
<evidence type="ECO:0000259" key="5">
    <source>
        <dbReference type="SMART" id="SM00862"/>
    </source>
</evidence>
<dbReference type="InterPro" id="IPR016032">
    <property type="entry name" value="Sig_transdc_resp-reg_C-effctor"/>
</dbReference>
<dbReference type="InterPro" id="IPR051677">
    <property type="entry name" value="AfsR-DnrI-RedD_regulator"/>
</dbReference>
<dbReference type="Pfam" id="PF03704">
    <property type="entry name" value="BTAD"/>
    <property type="match status" value="1"/>
</dbReference>
<keyword evidence="4" id="KW-0804">Transcription</keyword>
<dbReference type="RefSeq" id="WP_137255607.1">
    <property type="nucleotide sequence ID" value="NZ_JBHSPQ010000002.1"/>
</dbReference>
<proteinExistence type="inferred from homology"/>
<dbReference type="Proteomes" id="UP000305836">
    <property type="component" value="Unassembled WGS sequence"/>
</dbReference>
<dbReference type="Gene3D" id="1.10.10.10">
    <property type="entry name" value="Winged helix-like DNA-binding domain superfamily/Winged helix DNA-binding domain"/>
    <property type="match status" value="1"/>
</dbReference>
<dbReference type="GO" id="GO:0003677">
    <property type="term" value="F:DNA binding"/>
    <property type="evidence" value="ECO:0007669"/>
    <property type="project" value="UniProtKB-KW"/>
</dbReference>
<dbReference type="InterPro" id="IPR001867">
    <property type="entry name" value="OmpR/PhoB-type_DNA-bd"/>
</dbReference>
<dbReference type="CDD" id="cd15831">
    <property type="entry name" value="BTAD"/>
    <property type="match status" value="1"/>
</dbReference>
<evidence type="ECO:0000313" key="8">
    <source>
        <dbReference type="Proteomes" id="UP000305836"/>
    </source>
</evidence>
<feature type="domain" description="OmpR/PhoB-type" evidence="5">
    <location>
        <begin position="16"/>
        <end position="88"/>
    </location>
</feature>
<name>A0A4U3LQP3_9ACTN</name>
<dbReference type="OrthoDB" id="4054020at2"/>
<dbReference type="SMART" id="SM01043">
    <property type="entry name" value="BTAD"/>
    <property type="match status" value="1"/>
</dbReference>
<sequence length="271" mass="29327">MRFQVLGSLNVLDDHGVPVLVTAPRLRLLLATLLVCAHREVPVAELAEVLWPVDQPACPRDAVQTYVRRLRALVGRSRIETGLVGYRIRLRPAELDAAGFRAAVEQARSTDDLACRTAVLEGGLRLWRGAPLEEFAEVPLVRDAVAGLTDEWLAAVELSIAARLELGRHHDLVPELRALTRAHPAHEGLWGHLMVALHRTGRQSEALAAYDDLAGNLATELGIDPGPGLRDVRQSLLTGRLADQVRCPCCSSGISLSPGVRPVAAGAVRVH</sequence>